<dbReference type="Pfam" id="PF03514">
    <property type="entry name" value="GRAS"/>
    <property type="match status" value="1"/>
</dbReference>
<evidence type="ECO:0000256" key="11">
    <source>
        <dbReference type="ARBA" id="ARBA00023015"/>
    </source>
</evidence>
<evidence type="ECO:0000313" key="17">
    <source>
        <dbReference type="Proteomes" id="UP000182491"/>
    </source>
</evidence>
<sequence>MKTASIAAYNGSSNENLFGVSAQVTAALQEALPQIYAYPMPDAAPLRAAVADHVGVNPEQLVVGSGSAELISLLVRSYCQPFSQCNVVSVAPTYPLYQMEAEALGVQFKQAPLNSRYAYDLPGMLRQIDAETRILFLSNPNNPTGGYLTKTELEWLLREVPPHVLLVMDEAYLEYVSAPDYANALPYLPQHENLVVLRTFSKAYGLASLRVGYLIAQQQVVCRIMAVKQPFNVNQLAQIAAHAALYDQKHLHHTLEQTHIGKGHLQHLMQLEGVQWWPSEGNFLFVDAGLPARQLAEPLLENGIQVRYTDSNYNFRITVGTPAHQQHLREQLHAILSPESIWPNKVLAQILKTGYTLSKTDDVFQALATVSELAETANNIGTAAERIALAFARAFSSCLGPEGNQHTGNLYSSTFGETDMISAFNVLVKSTPLVTFGHHFGNLAIAETTAGASEIHILDLGIGGGLQWLHLLELFAARGESAPKIRITGVDIPSAVGAPDKKLQQTGKMLTQHAEKLGLRFSYTAIAQRLEVVNLRKIYTAENEVLVVNSAFTLHHLPDHLLGPVDYRDRILQQIKALQPAILTLTEPDSEHNKLRFLPRLRESLRHYYTVFDALDTLLPRLMPERQIIEQEFFGREIINVISCEKLQRVERHERHEAWMHRLIRNGFAPAPIKDSAIQIKENLKLHVNFSVQPNGAGNTLRWKETPVVAATAWV</sequence>
<dbReference type="RefSeq" id="WP_068836761.1">
    <property type="nucleotide sequence ID" value="NZ_BMXC01000001.1"/>
</dbReference>
<evidence type="ECO:0000256" key="10">
    <source>
        <dbReference type="ARBA" id="ARBA00022898"/>
    </source>
</evidence>
<dbReference type="InterPro" id="IPR029063">
    <property type="entry name" value="SAM-dependent_MTases_sf"/>
</dbReference>
<evidence type="ECO:0000256" key="9">
    <source>
        <dbReference type="ARBA" id="ARBA00022679"/>
    </source>
</evidence>
<evidence type="ECO:0000256" key="13">
    <source>
        <dbReference type="ARBA" id="ARBA00023163"/>
    </source>
</evidence>
<dbReference type="Pfam" id="PF00155">
    <property type="entry name" value="Aminotran_1_2"/>
    <property type="match status" value="1"/>
</dbReference>
<dbReference type="InterPro" id="IPR005202">
    <property type="entry name" value="TF_GRAS"/>
</dbReference>
<dbReference type="InterPro" id="IPR015422">
    <property type="entry name" value="PyrdxlP-dep_Trfase_small"/>
</dbReference>
<dbReference type="NCBIfam" id="TIGR01141">
    <property type="entry name" value="hisC"/>
    <property type="match status" value="1"/>
</dbReference>
<dbReference type="PROSITE" id="PS50985">
    <property type="entry name" value="GRAS"/>
    <property type="match status" value="1"/>
</dbReference>
<dbReference type="PANTHER" id="PTHR43643">
    <property type="entry name" value="HISTIDINOL-PHOSPHATE AMINOTRANSFERASE 2"/>
    <property type="match status" value="1"/>
</dbReference>
<evidence type="ECO:0000313" key="16">
    <source>
        <dbReference type="EMBL" id="SFU55150.1"/>
    </source>
</evidence>
<dbReference type="GO" id="GO:0000105">
    <property type="term" value="P:L-histidine biosynthetic process"/>
    <property type="evidence" value="ECO:0007669"/>
    <property type="project" value="UniProtKB-KW"/>
</dbReference>
<evidence type="ECO:0000256" key="14">
    <source>
        <dbReference type="ARBA" id="ARBA00047481"/>
    </source>
</evidence>
<keyword evidence="8" id="KW-0028">Amino-acid biosynthesis</keyword>
<dbReference type="Proteomes" id="UP000182491">
    <property type="component" value="Unassembled WGS sequence"/>
</dbReference>
<comment type="pathway">
    <text evidence="2">Amino-acid biosynthesis; L-histidine biosynthesis; L-histidine from 5-phospho-alpha-D-ribose 1-diphosphate: step 7/9.</text>
</comment>
<evidence type="ECO:0000256" key="4">
    <source>
        <dbReference type="ARBA" id="ARBA00007970"/>
    </source>
</evidence>
<dbReference type="InterPro" id="IPR005861">
    <property type="entry name" value="HisP_aminotrans"/>
</dbReference>
<evidence type="ECO:0000256" key="7">
    <source>
        <dbReference type="ARBA" id="ARBA00022576"/>
    </source>
</evidence>
<gene>
    <name evidence="16" type="ORF">SAMN04487941_1466</name>
</gene>
<evidence type="ECO:0000256" key="2">
    <source>
        <dbReference type="ARBA" id="ARBA00005011"/>
    </source>
</evidence>
<dbReference type="InterPro" id="IPR015421">
    <property type="entry name" value="PyrdxlP-dep_Trfase_major"/>
</dbReference>
<keyword evidence="7 16" id="KW-0032">Aminotransferase</keyword>
<dbReference type="SUPFAM" id="SSF53383">
    <property type="entry name" value="PLP-dependent transferases"/>
    <property type="match status" value="1"/>
</dbReference>
<dbReference type="AlphaFoldDB" id="A0A1I7H3A6"/>
<organism evidence="16 17">
    <name type="scientific">Pontibacter akesuensis</name>
    <dbReference type="NCBI Taxonomy" id="388950"/>
    <lineage>
        <taxon>Bacteria</taxon>
        <taxon>Pseudomonadati</taxon>
        <taxon>Bacteroidota</taxon>
        <taxon>Cytophagia</taxon>
        <taxon>Cytophagales</taxon>
        <taxon>Hymenobacteraceae</taxon>
        <taxon>Pontibacter</taxon>
    </lineage>
</organism>
<comment type="cofactor">
    <cofactor evidence="1">
        <name>pyridoxal 5'-phosphate</name>
        <dbReference type="ChEBI" id="CHEBI:597326"/>
    </cofactor>
</comment>
<dbReference type="Gene3D" id="3.90.1150.10">
    <property type="entry name" value="Aspartate Aminotransferase, domain 1"/>
    <property type="match status" value="1"/>
</dbReference>
<evidence type="ECO:0000256" key="1">
    <source>
        <dbReference type="ARBA" id="ARBA00001933"/>
    </source>
</evidence>
<dbReference type="GO" id="GO:0030170">
    <property type="term" value="F:pyridoxal phosphate binding"/>
    <property type="evidence" value="ECO:0007669"/>
    <property type="project" value="InterPro"/>
</dbReference>
<dbReference type="PROSITE" id="PS00599">
    <property type="entry name" value="AA_TRANSFER_CLASS_2"/>
    <property type="match status" value="1"/>
</dbReference>
<keyword evidence="12" id="KW-0368">Histidine biosynthesis</keyword>
<protein>
    <recommendedName>
        <fullName evidence="6">histidinol-phosphate transaminase</fullName>
        <ecNumber evidence="6">2.6.1.9</ecNumber>
    </recommendedName>
</protein>
<dbReference type="PANTHER" id="PTHR43643:SF6">
    <property type="entry name" value="HISTIDINOL-PHOSPHATE AMINOTRANSFERASE"/>
    <property type="match status" value="1"/>
</dbReference>
<comment type="catalytic activity">
    <reaction evidence="14">
        <text>L-histidinol phosphate + 2-oxoglutarate = 3-(imidazol-4-yl)-2-oxopropyl phosphate + L-glutamate</text>
        <dbReference type="Rhea" id="RHEA:23744"/>
        <dbReference type="ChEBI" id="CHEBI:16810"/>
        <dbReference type="ChEBI" id="CHEBI:29985"/>
        <dbReference type="ChEBI" id="CHEBI:57766"/>
        <dbReference type="ChEBI" id="CHEBI:57980"/>
        <dbReference type="EC" id="2.6.1.9"/>
    </reaction>
</comment>
<keyword evidence="13" id="KW-0804">Transcription</keyword>
<dbReference type="EMBL" id="FPCA01000001">
    <property type="protein sequence ID" value="SFU55150.1"/>
    <property type="molecule type" value="Genomic_DNA"/>
</dbReference>
<name>A0A1I7H3A6_9BACT</name>
<keyword evidence="10" id="KW-0663">Pyridoxal phosphate</keyword>
<comment type="subunit">
    <text evidence="5">Homodimer.</text>
</comment>
<dbReference type="InterPro" id="IPR050106">
    <property type="entry name" value="HistidinolP_aminotransfase"/>
</dbReference>
<dbReference type="InterPro" id="IPR004839">
    <property type="entry name" value="Aminotransferase_I/II_large"/>
</dbReference>
<reference evidence="17" key="1">
    <citation type="submission" date="2016-10" db="EMBL/GenBank/DDBJ databases">
        <authorList>
            <person name="Varghese N."/>
        </authorList>
    </citation>
    <scope>NUCLEOTIDE SEQUENCE [LARGE SCALE GENOMIC DNA]</scope>
    <source>
        <strain evidence="17">DSM 18820</strain>
    </source>
</reference>
<comment type="similarity">
    <text evidence="4">Belongs to the class-II pyridoxal-phosphate-dependent aminotransferase family. Histidinol-phosphate aminotransferase subfamily.</text>
</comment>
<dbReference type="Gene3D" id="3.40.640.10">
    <property type="entry name" value="Type I PLP-dependent aspartate aminotransferase-like (Major domain)"/>
    <property type="match status" value="1"/>
</dbReference>
<keyword evidence="17" id="KW-1185">Reference proteome</keyword>
<comment type="pathway">
    <text evidence="3">Lipid metabolism.</text>
</comment>
<keyword evidence="11" id="KW-0805">Transcription regulation</keyword>
<dbReference type="STRING" id="388950.GCA_001611675_00564"/>
<keyword evidence="9 16" id="KW-0808">Transferase</keyword>
<evidence type="ECO:0000256" key="5">
    <source>
        <dbReference type="ARBA" id="ARBA00011738"/>
    </source>
</evidence>
<evidence type="ECO:0000259" key="15">
    <source>
        <dbReference type="Pfam" id="PF00155"/>
    </source>
</evidence>
<dbReference type="CDD" id="cd00609">
    <property type="entry name" value="AAT_like"/>
    <property type="match status" value="1"/>
</dbReference>
<feature type="domain" description="Aminotransferase class I/classII large" evidence="15">
    <location>
        <begin position="12"/>
        <end position="330"/>
    </location>
</feature>
<dbReference type="Gene3D" id="3.40.50.150">
    <property type="entry name" value="Vaccinia Virus protein VP39"/>
    <property type="match status" value="1"/>
</dbReference>
<dbReference type="InterPro" id="IPR015424">
    <property type="entry name" value="PyrdxlP-dep_Trfase"/>
</dbReference>
<dbReference type="EC" id="2.6.1.9" evidence="6"/>
<evidence type="ECO:0000256" key="3">
    <source>
        <dbReference type="ARBA" id="ARBA00005189"/>
    </source>
</evidence>
<dbReference type="OrthoDB" id="9813612at2"/>
<evidence type="ECO:0000256" key="8">
    <source>
        <dbReference type="ARBA" id="ARBA00022605"/>
    </source>
</evidence>
<dbReference type="InterPro" id="IPR001917">
    <property type="entry name" value="Aminotrans_II_pyridoxalP_BS"/>
</dbReference>
<proteinExistence type="inferred from homology"/>
<evidence type="ECO:0000256" key="6">
    <source>
        <dbReference type="ARBA" id="ARBA00012748"/>
    </source>
</evidence>
<evidence type="ECO:0000256" key="12">
    <source>
        <dbReference type="ARBA" id="ARBA00023102"/>
    </source>
</evidence>
<dbReference type="GO" id="GO:0004400">
    <property type="term" value="F:histidinol-phosphate transaminase activity"/>
    <property type="evidence" value="ECO:0007669"/>
    <property type="project" value="UniProtKB-EC"/>
</dbReference>
<accession>A0A1I7H3A6</accession>